<dbReference type="Proteomes" id="UP001163828">
    <property type="component" value="Unassembled WGS sequence"/>
</dbReference>
<dbReference type="PANTHER" id="PTHR11271">
    <property type="entry name" value="GUANINE DEAMINASE"/>
    <property type="match status" value="1"/>
</dbReference>
<keyword evidence="4" id="KW-0862">Zinc</keyword>
<name>A0ABQ8Q6C7_9AGAR</name>
<gene>
    <name evidence="6" type="ORF">F5050DRAFT_1809958</name>
</gene>
<proteinExistence type="predicted"/>
<dbReference type="Gene3D" id="2.30.40.10">
    <property type="entry name" value="Urease, subunit C, domain 1"/>
    <property type="match status" value="1"/>
</dbReference>
<dbReference type="InterPro" id="IPR006680">
    <property type="entry name" value="Amidohydro-rel"/>
</dbReference>
<evidence type="ECO:0000256" key="1">
    <source>
        <dbReference type="ARBA" id="ARBA00001947"/>
    </source>
</evidence>
<evidence type="ECO:0000313" key="6">
    <source>
        <dbReference type="EMBL" id="KAJ3994055.1"/>
    </source>
</evidence>
<evidence type="ECO:0000259" key="5">
    <source>
        <dbReference type="Pfam" id="PF01979"/>
    </source>
</evidence>
<reference evidence="6" key="1">
    <citation type="submission" date="2022-08" db="EMBL/GenBank/DDBJ databases">
        <authorList>
            <consortium name="DOE Joint Genome Institute"/>
            <person name="Min B."/>
            <person name="Riley R."/>
            <person name="Sierra-Patev S."/>
            <person name="Naranjo-Ortiz M."/>
            <person name="Looney B."/>
            <person name="Konkel Z."/>
            <person name="Slot J.C."/>
            <person name="Sakamoto Y."/>
            <person name="Steenwyk J.L."/>
            <person name="Rokas A."/>
            <person name="Carro J."/>
            <person name="Camarero S."/>
            <person name="Ferreira P."/>
            <person name="Molpeceres G."/>
            <person name="Ruiz-Duenas F.J."/>
            <person name="Serrano A."/>
            <person name="Henrissat B."/>
            <person name="Drula E."/>
            <person name="Hughes K.W."/>
            <person name="Mata J.L."/>
            <person name="Ishikawa N.K."/>
            <person name="Vargas-Isla R."/>
            <person name="Ushijima S."/>
            <person name="Smith C.A."/>
            <person name="Ahrendt S."/>
            <person name="Andreopoulos W."/>
            <person name="He G."/>
            <person name="Labutti K."/>
            <person name="Lipzen A."/>
            <person name="Ng V."/>
            <person name="Sandor L."/>
            <person name="Barry K."/>
            <person name="Martinez A.T."/>
            <person name="Xiao Y."/>
            <person name="Gibbons J.G."/>
            <person name="Terashima K."/>
            <person name="Hibbett D.S."/>
            <person name="Grigoriev I.V."/>
        </authorList>
    </citation>
    <scope>NUCLEOTIDE SEQUENCE</scope>
    <source>
        <strain evidence="6">TFB10827</strain>
    </source>
</reference>
<dbReference type="InterPro" id="IPR032466">
    <property type="entry name" value="Metal_Hydrolase"/>
</dbReference>
<dbReference type="PANTHER" id="PTHR11271:SF6">
    <property type="entry name" value="GUANINE DEAMINASE"/>
    <property type="match status" value="1"/>
</dbReference>
<organism evidence="6 7">
    <name type="scientific">Lentinula boryana</name>
    <dbReference type="NCBI Taxonomy" id="40481"/>
    <lineage>
        <taxon>Eukaryota</taxon>
        <taxon>Fungi</taxon>
        <taxon>Dikarya</taxon>
        <taxon>Basidiomycota</taxon>
        <taxon>Agaricomycotina</taxon>
        <taxon>Agaricomycetes</taxon>
        <taxon>Agaricomycetidae</taxon>
        <taxon>Agaricales</taxon>
        <taxon>Marasmiineae</taxon>
        <taxon>Omphalotaceae</taxon>
        <taxon>Lentinula</taxon>
    </lineage>
</organism>
<comment type="cofactor">
    <cofactor evidence="1">
        <name>Zn(2+)</name>
        <dbReference type="ChEBI" id="CHEBI:29105"/>
    </cofactor>
</comment>
<dbReference type="GO" id="GO:0016787">
    <property type="term" value="F:hydrolase activity"/>
    <property type="evidence" value="ECO:0007669"/>
    <property type="project" value="UniProtKB-KW"/>
</dbReference>
<dbReference type="InterPro" id="IPR051607">
    <property type="entry name" value="Metallo-dep_hydrolases"/>
</dbReference>
<evidence type="ECO:0000313" key="7">
    <source>
        <dbReference type="Proteomes" id="UP001163828"/>
    </source>
</evidence>
<keyword evidence="7" id="KW-1185">Reference proteome</keyword>
<evidence type="ECO:0000256" key="4">
    <source>
        <dbReference type="ARBA" id="ARBA00022833"/>
    </source>
</evidence>
<evidence type="ECO:0000256" key="2">
    <source>
        <dbReference type="ARBA" id="ARBA00022723"/>
    </source>
</evidence>
<accession>A0ABQ8Q6C7</accession>
<feature type="domain" description="Amidohydrolase-related" evidence="5">
    <location>
        <begin position="74"/>
        <end position="509"/>
    </location>
</feature>
<dbReference type="InterPro" id="IPR011059">
    <property type="entry name" value="Metal-dep_hydrolase_composite"/>
</dbReference>
<comment type="caution">
    <text evidence="6">The sequence shown here is derived from an EMBL/GenBank/DDBJ whole genome shotgun (WGS) entry which is preliminary data.</text>
</comment>
<dbReference type="SUPFAM" id="SSF51556">
    <property type="entry name" value="Metallo-dependent hydrolases"/>
    <property type="match status" value="1"/>
</dbReference>
<keyword evidence="3 6" id="KW-0378">Hydrolase</keyword>
<dbReference type="EMBL" id="MU790726">
    <property type="protein sequence ID" value="KAJ3994055.1"/>
    <property type="molecule type" value="Genomic_DNA"/>
</dbReference>
<protein>
    <submittedName>
        <fullName evidence="6">Metallo-dependent hydrolase</fullName>
    </submittedName>
</protein>
<dbReference type="Gene3D" id="3.20.20.140">
    <property type="entry name" value="Metal-dependent hydrolases"/>
    <property type="match status" value="1"/>
</dbReference>
<dbReference type="Pfam" id="PF01979">
    <property type="entry name" value="Amidohydro_1"/>
    <property type="match status" value="1"/>
</dbReference>
<evidence type="ECO:0000256" key="3">
    <source>
        <dbReference type="ARBA" id="ARBA00022801"/>
    </source>
</evidence>
<keyword evidence="2" id="KW-0479">Metal-binding</keyword>
<sequence>MFTPTITVYYGSLINPTTLTSYETITGCLIAVNAHGNIDWIIHDVKDSSIQETLLQKGLFDVDVTIVPLQEGQFIMPGFVDTHTHAPQVPNTGTGYQSELLDWLENFTFPMEANFQDVDFAKKVYPSIIKKFIASGTTTCCYYGTLHLESNKVLTDIVHSLAQTLSRPTSVDWRTLTPYLNKLQAHRMDALSPQKCNMDRNCPSYYIEPSSSRSISDTQAFISYVRSLSPGPSNNPGNPLIYPVVTPRFAISCTNELLSSLKTLVHLDTRLHIQTHISENMKEVEYTKELYPDCEHYAGVYDSYGLLRNNTILAHAIWLQEKEIDLVKEREVGLSHCPTSNFNLRSGIAPIGKYLDRGVKIGLGTDVSGGFSASMLVAMRNASIASTVVALQNNPTNAPIEEGKFTNRQLPLATLLYLATKGGAEVCVLDHQIGSLEPGKSFDALIVDVSSISSTSKWPGDVDPALRKISTTTSSLRSSSRAILEGLLEKFVFCGDDRNVFAVFVQGKLIGGTSYA</sequence>